<dbReference type="Proteomes" id="UP000235786">
    <property type="component" value="Unassembled WGS sequence"/>
</dbReference>
<dbReference type="OrthoDB" id="1858069at2759"/>
<evidence type="ECO:0000313" key="4">
    <source>
        <dbReference type="EMBL" id="PMD28898.1"/>
    </source>
</evidence>
<name>A0A2J6QRL2_HYAVF</name>
<dbReference type="Gene3D" id="3.40.50.150">
    <property type="entry name" value="Vaccinia Virus protein VP39"/>
    <property type="match status" value="1"/>
</dbReference>
<dbReference type="Pfam" id="PF03059">
    <property type="entry name" value="NAS"/>
    <property type="match status" value="1"/>
</dbReference>
<dbReference type="EMBL" id="KZ613981">
    <property type="protein sequence ID" value="PMD28898.1"/>
    <property type="molecule type" value="Genomic_DNA"/>
</dbReference>
<proteinExistence type="inferred from homology"/>
<accession>A0A2J6QRL2</accession>
<evidence type="ECO:0000256" key="2">
    <source>
        <dbReference type="ARBA" id="ARBA00022679"/>
    </source>
</evidence>
<dbReference type="STRING" id="1149755.A0A2J6QRL2"/>
<dbReference type="GO" id="GO:0030418">
    <property type="term" value="P:nicotianamine biosynthetic process"/>
    <property type="evidence" value="ECO:0007669"/>
    <property type="project" value="InterPro"/>
</dbReference>
<dbReference type="SUPFAM" id="SSF53335">
    <property type="entry name" value="S-adenosyl-L-methionine-dependent methyltransferases"/>
    <property type="match status" value="1"/>
</dbReference>
<keyword evidence="5" id="KW-1185">Reference proteome</keyword>
<dbReference type="PANTHER" id="PTHR32266">
    <property type="entry name" value="NICOTIANAMINE SYNTHASE 3"/>
    <property type="match status" value="1"/>
</dbReference>
<keyword evidence="2" id="KW-0808">Transferase</keyword>
<comment type="similarity">
    <text evidence="1">Belongs to the nicotianamine synthase (NAS)-like family.</text>
</comment>
<dbReference type="PROSITE" id="PS51142">
    <property type="entry name" value="NAS"/>
    <property type="match status" value="1"/>
</dbReference>
<dbReference type="InterPro" id="IPR029063">
    <property type="entry name" value="SAM-dependent_MTases_sf"/>
</dbReference>
<evidence type="ECO:0000256" key="3">
    <source>
        <dbReference type="ARBA" id="ARBA00022691"/>
    </source>
</evidence>
<evidence type="ECO:0000256" key="1">
    <source>
        <dbReference type="ARBA" id="ARBA00007009"/>
    </source>
</evidence>
<gene>
    <name evidence="4" type="ORF">L207DRAFT_642792</name>
</gene>
<dbReference type="InterPro" id="IPR004298">
    <property type="entry name" value="Nicotian_synth"/>
</dbReference>
<organism evidence="4 5">
    <name type="scientific">Hyaloscypha variabilis (strain UAMH 11265 / GT02V1 / F)</name>
    <name type="common">Meliniomyces variabilis</name>
    <dbReference type="NCBI Taxonomy" id="1149755"/>
    <lineage>
        <taxon>Eukaryota</taxon>
        <taxon>Fungi</taxon>
        <taxon>Dikarya</taxon>
        <taxon>Ascomycota</taxon>
        <taxon>Pezizomycotina</taxon>
        <taxon>Leotiomycetes</taxon>
        <taxon>Helotiales</taxon>
        <taxon>Hyaloscyphaceae</taxon>
        <taxon>Hyaloscypha</taxon>
        <taxon>Hyaloscypha variabilis</taxon>
    </lineage>
</organism>
<dbReference type="PANTHER" id="PTHR32266:SF12">
    <property type="entry name" value="NICOTIANAMINE SYNTHASE 3"/>
    <property type="match status" value="1"/>
</dbReference>
<sequence>MHRYLPSWLQWGVSNNDTASTTSSWESVSPLSGEEAPEAQQIVSDIVRLHAQLSSLPDLGPCDTTNALFGELVAQCTQAVGETMASKVMSSPGLIEILPSIRSICAKAEFHLESHWADIISGAEDEPHDESSVYDRLVRFPYFDNYVALTRLELAAIQAVDPSPIHRVAFIGSGPLPLTSLQLCHTLPGKLDVLNIDHNPDAILQSKTLCGRIGSWGKGMKFLRTEAGACDLREFDVVYLAALVGCGQEEKERLLNLTVANMREGAILVIRSAHGLRRVLYADFDPTTEAVMRCLDVELVVHPYNQVVNSVIVGRVKRTSADSGGLE</sequence>
<dbReference type="AlphaFoldDB" id="A0A2J6QRL2"/>
<dbReference type="GO" id="GO:0030410">
    <property type="term" value="F:nicotianamine synthase activity"/>
    <property type="evidence" value="ECO:0007669"/>
    <property type="project" value="InterPro"/>
</dbReference>
<keyword evidence="3" id="KW-0949">S-adenosyl-L-methionine</keyword>
<reference evidence="4 5" key="1">
    <citation type="submission" date="2016-04" db="EMBL/GenBank/DDBJ databases">
        <title>A degradative enzymes factory behind the ericoid mycorrhizal symbiosis.</title>
        <authorList>
            <consortium name="DOE Joint Genome Institute"/>
            <person name="Martino E."/>
            <person name="Morin E."/>
            <person name="Grelet G."/>
            <person name="Kuo A."/>
            <person name="Kohler A."/>
            <person name="Daghino S."/>
            <person name="Barry K."/>
            <person name="Choi C."/>
            <person name="Cichocki N."/>
            <person name="Clum A."/>
            <person name="Copeland A."/>
            <person name="Hainaut M."/>
            <person name="Haridas S."/>
            <person name="Labutti K."/>
            <person name="Lindquist E."/>
            <person name="Lipzen A."/>
            <person name="Khouja H.-R."/>
            <person name="Murat C."/>
            <person name="Ohm R."/>
            <person name="Olson A."/>
            <person name="Spatafora J."/>
            <person name="Veneault-Fourrey C."/>
            <person name="Henrissat B."/>
            <person name="Grigoriev I."/>
            <person name="Martin F."/>
            <person name="Perotto S."/>
        </authorList>
    </citation>
    <scope>NUCLEOTIDE SEQUENCE [LARGE SCALE GENOMIC DNA]</scope>
    <source>
        <strain evidence="4 5">F</strain>
    </source>
</reference>
<protein>
    <submittedName>
        <fullName evidence="4">Nicotianamine synthase</fullName>
    </submittedName>
</protein>
<evidence type="ECO:0000313" key="5">
    <source>
        <dbReference type="Proteomes" id="UP000235786"/>
    </source>
</evidence>